<feature type="region of interest" description="Disordered" evidence="1">
    <location>
        <begin position="14"/>
        <end position="47"/>
    </location>
</feature>
<feature type="compositionally biased region" description="Basic and acidic residues" evidence="1">
    <location>
        <begin position="14"/>
        <end position="24"/>
    </location>
</feature>
<gene>
    <name evidence="2" type="ORF">GCM10025751_23350</name>
</gene>
<evidence type="ECO:0000256" key="1">
    <source>
        <dbReference type="SAM" id="MobiDB-lite"/>
    </source>
</evidence>
<evidence type="ECO:0000313" key="2">
    <source>
        <dbReference type="EMBL" id="GAA5049926.1"/>
    </source>
</evidence>
<reference evidence="2 3" key="1">
    <citation type="journal article" date="2019" name="Int. J. Syst. Evol. Microbiol.">
        <title>The Global Catalogue of Microorganisms (GCM) 10K type strain sequencing project: providing services to taxonomists for standard genome sequencing and annotation.</title>
        <authorList>
            <consortium name="The Broad Institute Genomics Platform"/>
            <consortium name="The Broad Institute Genome Sequencing Center for Infectious Disease"/>
            <person name="Wu L."/>
            <person name="Ma J."/>
        </authorList>
    </citation>
    <scope>NUCLEOTIDE SEQUENCE [LARGE SCALE GENOMIC DNA]</scope>
    <source>
        <strain evidence="2 3">JCM 17504</strain>
    </source>
</reference>
<comment type="caution">
    <text evidence="2">The sequence shown here is derived from an EMBL/GenBank/DDBJ whole genome shotgun (WGS) entry which is preliminary data.</text>
</comment>
<sequence length="64" mass="7668">MAAEIDRIGIHIPDDCTEDEKHNEAGAYRVEGLDSRDRRRRSSPRRYQVQDRLRRIELHIEPIR</sequence>
<organism evidence="2 3">
    <name type="scientific">Haladaptatus pallidirubidus</name>
    <dbReference type="NCBI Taxonomy" id="1008152"/>
    <lineage>
        <taxon>Archaea</taxon>
        <taxon>Methanobacteriati</taxon>
        <taxon>Methanobacteriota</taxon>
        <taxon>Stenosarchaea group</taxon>
        <taxon>Halobacteria</taxon>
        <taxon>Halobacteriales</taxon>
        <taxon>Haladaptataceae</taxon>
        <taxon>Haladaptatus</taxon>
    </lineage>
</organism>
<accession>A0AAV3UGN7</accession>
<name>A0AAV3UGN7_9EURY</name>
<proteinExistence type="predicted"/>
<dbReference type="AlphaFoldDB" id="A0AAV3UGN7"/>
<dbReference type="EMBL" id="BAABKX010000007">
    <property type="protein sequence ID" value="GAA5049926.1"/>
    <property type="molecule type" value="Genomic_DNA"/>
</dbReference>
<dbReference type="Proteomes" id="UP001501729">
    <property type="component" value="Unassembled WGS sequence"/>
</dbReference>
<evidence type="ECO:0000313" key="3">
    <source>
        <dbReference type="Proteomes" id="UP001501729"/>
    </source>
</evidence>
<keyword evidence="3" id="KW-1185">Reference proteome</keyword>
<protein>
    <submittedName>
        <fullName evidence="2">Uncharacterized protein</fullName>
    </submittedName>
</protein>